<dbReference type="GO" id="GO:0030026">
    <property type="term" value="P:intracellular manganese ion homeostasis"/>
    <property type="evidence" value="ECO:0007669"/>
    <property type="project" value="TreeGrafter"/>
</dbReference>
<keyword evidence="8" id="KW-1185">Reference proteome</keyword>
<evidence type="ECO:0008006" key="9">
    <source>
        <dbReference type="Google" id="ProtNLM"/>
    </source>
</evidence>
<feature type="transmembrane region" description="Helical" evidence="6">
    <location>
        <begin position="28"/>
        <end position="47"/>
    </location>
</feature>
<dbReference type="GO" id="GO:0005384">
    <property type="term" value="F:manganese ion transmembrane transporter activity"/>
    <property type="evidence" value="ECO:0007669"/>
    <property type="project" value="TreeGrafter"/>
</dbReference>
<dbReference type="OrthoDB" id="409173at2759"/>
<dbReference type="Pfam" id="PF01566">
    <property type="entry name" value="Nramp"/>
    <property type="match status" value="1"/>
</dbReference>
<dbReference type="NCBIfam" id="NF037982">
    <property type="entry name" value="Nramp_1"/>
    <property type="match status" value="1"/>
</dbReference>
<name>A0A395J644_9HELO</name>
<feature type="transmembrane region" description="Helical" evidence="6">
    <location>
        <begin position="336"/>
        <end position="358"/>
    </location>
</feature>
<keyword evidence="3 6" id="KW-1133">Transmembrane helix</keyword>
<feature type="transmembrane region" description="Helical" evidence="6">
    <location>
        <begin position="472"/>
        <end position="494"/>
    </location>
</feature>
<feature type="transmembrane region" description="Helical" evidence="6">
    <location>
        <begin position="303"/>
        <end position="324"/>
    </location>
</feature>
<evidence type="ECO:0000256" key="4">
    <source>
        <dbReference type="ARBA" id="ARBA00023136"/>
    </source>
</evidence>
<dbReference type="PRINTS" id="PR00447">
    <property type="entry name" value="NATRESASSCMP"/>
</dbReference>
<dbReference type="PANTHER" id="PTHR11706">
    <property type="entry name" value="SOLUTE CARRIER PROTEIN FAMILY 11 MEMBER"/>
    <property type="match status" value="1"/>
</dbReference>
<comment type="subcellular location">
    <subcellularLocation>
        <location evidence="1">Membrane</location>
        <topology evidence="1">Multi-pass membrane protein</topology>
    </subcellularLocation>
</comment>
<dbReference type="GO" id="GO:0034755">
    <property type="term" value="P:iron ion transmembrane transport"/>
    <property type="evidence" value="ECO:0007669"/>
    <property type="project" value="TreeGrafter"/>
</dbReference>
<dbReference type="PANTHER" id="PTHR11706:SF101">
    <property type="entry name" value="MANGANESE TRANSPORTER SMF1"/>
    <property type="match status" value="1"/>
</dbReference>
<comment type="caution">
    <text evidence="7">The sequence shown here is derived from an EMBL/GenBank/DDBJ whole genome shotgun (WGS) entry which is preliminary data.</text>
</comment>
<dbReference type="AlphaFoldDB" id="A0A395J644"/>
<dbReference type="InterPro" id="IPR001046">
    <property type="entry name" value="NRAMP_fam"/>
</dbReference>
<accession>A0A395J644</accession>
<dbReference type="GO" id="GO:0005886">
    <property type="term" value="C:plasma membrane"/>
    <property type="evidence" value="ECO:0007669"/>
    <property type="project" value="TreeGrafter"/>
</dbReference>
<feature type="transmembrane region" description="Helical" evidence="6">
    <location>
        <begin position="272"/>
        <end position="297"/>
    </location>
</feature>
<feature type="transmembrane region" description="Helical" evidence="6">
    <location>
        <begin position="593"/>
        <end position="617"/>
    </location>
</feature>
<evidence type="ECO:0000313" key="8">
    <source>
        <dbReference type="Proteomes" id="UP000249056"/>
    </source>
</evidence>
<evidence type="ECO:0000256" key="3">
    <source>
        <dbReference type="ARBA" id="ARBA00022989"/>
    </source>
</evidence>
<organism evidence="7 8">
    <name type="scientific">Monilinia fructigena</name>
    <dbReference type="NCBI Taxonomy" id="38457"/>
    <lineage>
        <taxon>Eukaryota</taxon>
        <taxon>Fungi</taxon>
        <taxon>Dikarya</taxon>
        <taxon>Ascomycota</taxon>
        <taxon>Pezizomycotina</taxon>
        <taxon>Leotiomycetes</taxon>
        <taxon>Helotiales</taxon>
        <taxon>Sclerotiniaceae</taxon>
        <taxon>Monilinia</taxon>
    </lineage>
</organism>
<gene>
    <name evidence="7" type="ORF">DID88_008361</name>
</gene>
<dbReference type="GO" id="GO:0015086">
    <property type="term" value="F:cadmium ion transmembrane transporter activity"/>
    <property type="evidence" value="ECO:0007669"/>
    <property type="project" value="TreeGrafter"/>
</dbReference>
<evidence type="ECO:0000256" key="6">
    <source>
        <dbReference type="SAM" id="Phobius"/>
    </source>
</evidence>
<evidence type="ECO:0000256" key="1">
    <source>
        <dbReference type="ARBA" id="ARBA00004141"/>
    </source>
</evidence>
<feature type="region of interest" description="Disordered" evidence="5">
    <location>
        <begin position="113"/>
        <end position="156"/>
    </location>
</feature>
<dbReference type="EMBL" id="QKRW01000003">
    <property type="protein sequence ID" value="RAL67608.1"/>
    <property type="molecule type" value="Genomic_DNA"/>
</dbReference>
<dbReference type="NCBIfam" id="TIGR01197">
    <property type="entry name" value="nramp"/>
    <property type="match status" value="1"/>
</dbReference>
<feature type="transmembrane region" description="Helical" evidence="6">
    <location>
        <begin position="191"/>
        <end position="210"/>
    </location>
</feature>
<evidence type="ECO:0000256" key="5">
    <source>
        <dbReference type="SAM" id="MobiDB-lite"/>
    </source>
</evidence>
<reference evidence="7 8" key="1">
    <citation type="submission" date="2018-06" db="EMBL/GenBank/DDBJ databases">
        <title>Genome Sequence of the Brown Rot Fungal Pathogen Monilinia fructigena.</title>
        <authorList>
            <person name="Landi L."/>
            <person name="De Miccolis Angelini R.M."/>
            <person name="Pollastro S."/>
            <person name="Abate D."/>
            <person name="Faretra F."/>
            <person name="Romanazzi G."/>
        </authorList>
    </citation>
    <scope>NUCLEOTIDE SEQUENCE [LARGE SCALE GENOMIC DNA]</scope>
    <source>
        <strain evidence="7 8">Mfrg269</strain>
    </source>
</reference>
<proteinExistence type="predicted"/>
<keyword evidence="2 6" id="KW-0812">Transmembrane</keyword>
<evidence type="ECO:0000256" key="2">
    <source>
        <dbReference type="ARBA" id="ARBA00022692"/>
    </source>
</evidence>
<dbReference type="Proteomes" id="UP000249056">
    <property type="component" value="Unassembled WGS sequence"/>
</dbReference>
<sequence>MNTTPKYYDKEVRSRRPFYEKGNHNTTFPTATVLLGGVTATHLINIVSRRTQSRIMNCPSRTDEPLEGDGYNQNPNALANDLTTREDLNGRANGRALRRSLEDEGVECINDLMEDTGDGKGTVGESRVGGGVGSGGGGGGGGEGEKNGHVGVVGPSTTETLDIRDQVGGGRRYRRSFSNMSKDQLMKMKQVMVKFAKFVGPGFMVAVAYIDPGNYATDVAAGATYRFRLLFIVLMSNIFAIFLQSLCIKLGTVSGLNLAEACRAFLPKWLNIALYIMAEGAIIATDIAEVIGTAIAINLLIPQIPLVAGCALSICDVLILLLFYPGNGEMKRLRYFEMFVVGLVLGVVICFCIQLSLIENTSVGEVFKGFLPSKAIVESKGLYQACGILGATVMPHSLYLGSGIVQPRLLAYDKKHNIVKKDFDLGTKEPYYPSLPAIKIFWSRSLYNNPAAPDADLFGIYDLLVSSISKGAGIIFALALLLSGMSAGIVCTIAGQMVSEGALNWTIRPWLRRLLTRSLSIAPSIVIAGAVGREGLSAALNASQVALNARKTHTFGDDENTRENADRLAENESVYENAGAEITGEGTKMRNHWVTATVAGIIWTIMAAMNVANLVLLGKGDGA</sequence>
<keyword evidence="4 6" id="KW-0472">Membrane</keyword>
<evidence type="ECO:0000313" key="7">
    <source>
        <dbReference type="EMBL" id="RAL67608.1"/>
    </source>
</evidence>
<feature type="compositionally biased region" description="Gly residues" evidence="5">
    <location>
        <begin position="119"/>
        <end position="142"/>
    </location>
</feature>
<feature type="transmembrane region" description="Helical" evidence="6">
    <location>
        <begin position="230"/>
        <end position="251"/>
    </location>
</feature>
<protein>
    <recommendedName>
        <fullName evidence="9">Natural resistance-associated macrophage protein</fullName>
    </recommendedName>
</protein>